<keyword evidence="12" id="KW-1185">Reference proteome</keyword>
<evidence type="ECO:0000256" key="1">
    <source>
        <dbReference type="ARBA" id="ARBA00000677"/>
    </source>
</evidence>
<dbReference type="PANTHER" id="PTHR43390">
    <property type="entry name" value="SIGNAL PEPTIDASE I"/>
    <property type="match status" value="1"/>
</dbReference>
<dbReference type="InterPro" id="IPR019758">
    <property type="entry name" value="Pept_S26A_signal_pept_1_CS"/>
</dbReference>
<dbReference type="PROSITE" id="PS00501">
    <property type="entry name" value="SPASE_I_1"/>
    <property type="match status" value="1"/>
</dbReference>
<evidence type="ECO:0000256" key="2">
    <source>
        <dbReference type="ARBA" id="ARBA00004401"/>
    </source>
</evidence>
<evidence type="ECO:0000313" key="12">
    <source>
        <dbReference type="Proteomes" id="UP000674938"/>
    </source>
</evidence>
<dbReference type="Gene3D" id="2.10.109.10">
    <property type="entry name" value="Umud Fragment, subunit A"/>
    <property type="match status" value="1"/>
</dbReference>
<dbReference type="InterPro" id="IPR019756">
    <property type="entry name" value="Pept_S26A_signal_pept_1_Ser-AS"/>
</dbReference>
<dbReference type="EC" id="3.4.21.89" evidence="3 7"/>
<dbReference type="SUPFAM" id="SSF51306">
    <property type="entry name" value="LexA/Signal peptidase"/>
    <property type="match status" value="1"/>
</dbReference>
<feature type="active site" evidence="6">
    <location>
        <position position="155"/>
    </location>
</feature>
<evidence type="ECO:0000259" key="10">
    <source>
        <dbReference type="Pfam" id="PF10502"/>
    </source>
</evidence>
<feature type="transmembrane region" description="Helical" evidence="7">
    <location>
        <begin position="123"/>
        <end position="144"/>
    </location>
</feature>
<keyword evidence="7" id="KW-1133">Transmembrane helix</keyword>
<evidence type="ECO:0000313" key="11">
    <source>
        <dbReference type="EMBL" id="MBP1041611.1"/>
    </source>
</evidence>
<comment type="similarity">
    <text evidence="8">Belongs to the peptidase S26 family.</text>
</comment>
<dbReference type="GO" id="GO:0009003">
    <property type="term" value="F:signal peptidase activity"/>
    <property type="evidence" value="ECO:0007669"/>
    <property type="project" value="UniProtKB-EC"/>
</dbReference>
<dbReference type="PROSITE" id="PS00760">
    <property type="entry name" value="SPASE_I_2"/>
    <property type="match status" value="1"/>
</dbReference>
<sequence length="305" mass="35237">MRKISEKKRKRKRRSSSDIMDEFIDESLRPDSSPKKRKRRSSSGGSSHRKKKVHKPIEMPDIVDKSLLEKSPKTTTPQKTMPVETEAVIQRETRRSRIKKPELEEFEDSLRNRSYDKKKKGSFVDGVIGILLVAVFVSMVIFYVKVDRAEVISGSMEPTLMTNEKVIIINGRSPKRFQMVVFYPPDGSKDKYVKRIIGLPGDTIEYRDDVLYVNGEMYEEPYLDKNRENFEAEANSETEFYTKNLLLENIPGVAKGTKKIPKDMFLVLGDNRQNSQDSRYIGLIPKENLVGIVWKKAQEPKKITK</sequence>
<evidence type="ECO:0000256" key="9">
    <source>
        <dbReference type="SAM" id="MobiDB-lite"/>
    </source>
</evidence>
<dbReference type="PANTHER" id="PTHR43390:SF8">
    <property type="entry name" value="SIGNAL PEPTIDASE I"/>
    <property type="match status" value="1"/>
</dbReference>
<keyword evidence="7" id="KW-0472">Membrane</keyword>
<feature type="region of interest" description="Disordered" evidence="9">
    <location>
        <begin position="1"/>
        <end position="91"/>
    </location>
</feature>
<dbReference type="NCBIfam" id="TIGR02227">
    <property type="entry name" value="sigpep_I_bact"/>
    <property type="match status" value="1"/>
</dbReference>
<keyword evidence="7" id="KW-0812">Transmembrane</keyword>
<dbReference type="GO" id="GO:0004252">
    <property type="term" value="F:serine-type endopeptidase activity"/>
    <property type="evidence" value="ECO:0007669"/>
    <property type="project" value="InterPro"/>
</dbReference>
<dbReference type="PROSITE" id="PS00761">
    <property type="entry name" value="SPASE_I_3"/>
    <property type="match status" value="1"/>
</dbReference>
<evidence type="ECO:0000256" key="8">
    <source>
        <dbReference type="RuleBase" id="RU362042"/>
    </source>
</evidence>
<comment type="subcellular location">
    <subcellularLocation>
        <location evidence="2">Cell membrane</location>
        <topology evidence="2">Single-pass type II membrane protein</topology>
    </subcellularLocation>
    <subcellularLocation>
        <location evidence="8">Membrane</location>
        <topology evidence="8">Single-pass type II membrane protein</topology>
    </subcellularLocation>
</comment>
<accession>A0A940P8G7</accession>
<comment type="caution">
    <text evidence="11">The sequence shown here is derived from an EMBL/GenBank/DDBJ whole genome shotgun (WGS) entry which is preliminary data.</text>
</comment>
<dbReference type="AlphaFoldDB" id="A0A940P8G7"/>
<evidence type="ECO:0000256" key="4">
    <source>
        <dbReference type="ARBA" id="ARBA00022670"/>
    </source>
</evidence>
<dbReference type="Proteomes" id="UP000674938">
    <property type="component" value="Unassembled WGS sequence"/>
</dbReference>
<proteinExistence type="inferred from homology"/>
<feature type="compositionally biased region" description="Basic residues" evidence="9">
    <location>
        <begin position="1"/>
        <end position="14"/>
    </location>
</feature>
<name>A0A940P8G7_9ENTE</name>
<evidence type="ECO:0000256" key="6">
    <source>
        <dbReference type="PIRSR" id="PIRSR600223-1"/>
    </source>
</evidence>
<evidence type="ECO:0000256" key="3">
    <source>
        <dbReference type="ARBA" id="ARBA00013208"/>
    </source>
</evidence>
<organism evidence="11 12">
    <name type="scientific">Vagococcus allomyrinae</name>
    <dbReference type="NCBI Taxonomy" id="2794353"/>
    <lineage>
        <taxon>Bacteria</taxon>
        <taxon>Bacillati</taxon>
        <taxon>Bacillota</taxon>
        <taxon>Bacilli</taxon>
        <taxon>Lactobacillales</taxon>
        <taxon>Enterococcaceae</taxon>
        <taxon>Vagococcus</taxon>
    </lineage>
</organism>
<protein>
    <recommendedName>
        <fullName evidence="3 7">Signal peptidase I</fullName>
        <ecNumber evidence="3 7">3.4.21.89</ecNumber>
    </recommendedName>
</protein>
<gene>
    <name evidence="11" type="primary">lepB</name>
    <name evidence="11" type="ORF">I6N95_11390</name>
</gene>
<feature type="compositionally biased region" description="Basic residues" evidence="9">
    <location>
        <begin position="35"/>
        <end position="54"/>
    </location>
</feature>
<feature type="domain" description="Peptidase S26" evidence="10">
    <location>
        <begin position="129"/>
        <end position="292"/>
    </location>
</feature>
<evidence type="ECO:0000256" key="5">
    <source>
        <dbReference type="ARBA" id="ARBA00022801"/>
    </source>
</evidence>
<dbReference type="PRINTS" id="PR00727">
    <property type="entry name" value="LEADERPTASE"/>
</dbReference>
<dbReference type="Pfam" id="PF10502">
    <property type="entry name" value="Peptidase_S26"/>
    <property type="match status" value="1"/>
</dbReference>
<comment type="catalytic activity">
    <reaction evidence="1 7">
        <text>Cleavage of hydrophobic, N-terminal signal or leader sequences from secreted and periplasmic proteins.</text>
        <dbReference type="EC" id="3.4.21.89"/>
    </reaction>
</comment>
<keyword evidence="5 7" id="KW-0378">Hydrolase</keyword>
<dbReference type="InterPro" id="IPR000223">
    <property type="entry name" value="Pept_S26A_signal_pept_1"/>
</dbReference>
<feature type="compositionally biased region" description="Basic and acidic residues" evidence="9">
    <location>
        <begin position="55"/>
        <end position="72"/>
    </location>
</feature>
<keyword evidence="4 7" id="KW-0645">Protease</keyword>
<feature type="active site" evidence="6">
    <location>
        <position position="194"/>
    </location>
</feature>
<dbReference type="InterPro" id="IPR019757">
    <property type="entry name" value="Pept_S26A_signal_pept_1_Lys-AS"/>
</dbReference>
<dbReference type="EMBL" id="JAEEGA010000006">
    <property type="protein sequence ID" value="MBP1041611.1"/>
    <property type="molecule type" value="Genomic_DNA"/>
</dbReference>
<evidence type="ECO:0000256" key="7">
    <source>
        <dbReference type="RuleBase" id="RU003993"/>
    </source>
</evidence>
<dbReference type="GO" id="GO:0005886">
    <property type="term" value="C:plasma membrane"/>
    <property type="evidence" value="ECO:0007669"/>
    <property type="project" value="UniProtKB-SubCell"/>
</dbReference>
<dbReference type="RefSeq" id="WP_209527730.1">
    <property type="nucleotide sequence ID" value="NZ_JAEEGA010000006.1"/>
</dbReference>
<dbReference type="InterPro" id="IPR019533">
    <property type="entry name" value="Peptidase_S26"/>
</dbReference>
<dbReference type="CDD" id="cd06530">
    <property type="entry name" value="S26_SPase_I"/>
    <property type="match status" value="1"/>
</dbReference>
<dbReference type="GO" id="GO:0006465">
    <property type="term" value="P:signal peptide processing"/>
    <property type="evidence" value="ECO:0007669"/>
    <property type="project" value="InterPro"/>
</dbReference>
<reference evidence="11" key="1">
    <citation type="submission" date="2020-12" db="EMBL/GenBank/DDBJ databases">
        <title>Vagococcus allomyrinae sp. nov. and Enterococcus lavae sp. nov., isolated from the larvae of Allomyrina dichotoma.</title>
        <authorList>
            <person name="Lee S.D."/>
        </authorList>
    </citation>
    <scope>NUCLEOTIDE SEQUENCE</scope>
    <source>
        <strain evidence="11">BWB3-3</strain>
    </source>
</reference>
<dbReference type="InterPro" id="IPR036286">
    <property type="entry name" value="LexA/Signal_pep-like_sf"/>
</dbReference>